<organism evidence="2 3">
    <name type="scientific">Penicilliopsis zonata CBS 506.65</name>
    <dbReference type="NCBI Taxonomy" id="1073090"/>
    <lineage>
        <taxon>Eukaryota</taxon>
        <taxon>Fungi</taxon>
        <taxon>Dikarya</taxon>
        <taxon>Ascomycota</taxon>
        <taxon>Pezizomycotina</taxon>
        <taxon>Eurotiomycetes</taxon>
        <taxon>Eurotiomycetidae</taxon>
        <taxon>Eurotiales</taxon>
        <taxon>Aspergillaceae</taxon>
        <taxon>Penicilliopsis</taxon>
    </lineage>
</organism>
<name>A0A1L9SGD1_9EURO</name>
<feature type="region of interest" description="Disordered" evidence="1">
    <location>
        <begin position="432"/>
        <end position="502"/>
    </location>
</feature>
<feature type="region of interest" description="Disordered" evidence="1">
    <location>
        <begin position="206"/>
        <end position="356"/>
    </location>
</feature>
<dbReference type="EMBL" id="KV878343">
    <property type="protein sequence ID" value="OJJ46104.1"/>
    <property type="molecule type" value="Genomic_DNA"/>
</dbReference>
<feature type="region of interest" description="Disordered" evidence="1">
    <location>
        <begin position="169"/>
        <end position="189"/>
    </location>
</feature>
<dbReference type="STRING" id="1073090.A0A1L9SGD1"/>
<reference evidence="3" key="1">
    <citation type="journal article" date="2017" name="Genome Biol.">
        <title>Comparative genomics reveals high biological diversity and specific adaptations in the industrially and medically important fungal genus Aspergillus.</title>
        <authorList>
            <person name="de Vries R.P."/>
            <person name="Riley R."/>
            <person name="Wiebenga A."/>
            <person name="Aguilar-Osorio G."/>
            <person name="Amillis S."/>
            <person name="Uchima C.A."/>
            <person name="Anderluh G."/>
            <person name="Asadollahi M."/>
            <person name="Askin M."/>
            <person name="Barry K."/>
            <person name="Battaglia E."/>
            <person name="Bayram O."/>
            <person name="Benocci T."/>
            <person name="Braus-Stromeyer S.A."/>
            <person name="Caldana C."/>
            <person name="Canovas D."/>
            <person name="Cerqueira G.C."/>
            <person name="Chen F."/>
            <person name="Chen W."/>
            <person name="Choi C."/>
            <person name="Clum A."/>
            <person name="Dos Santos R.A."/>
            <person name="Damasio A.R."/>
            <person name="Diallinas G."/>
            <person name="Emri T."/>
            <person name="Fekete E."/>
            <person name="Flipphi M."/>
            <person name="Freyberg S."/>
            <person name="Gallo A."/>
            <person name="Gournas C."/>
            <person name="Habgood R."/>
            <person name="Hainaut M."/>
            <person name="Harispe M.L."/>
            <person name="Henrissat B."/>
            <person name="Hilden K.S."/>
            <person name="Hope R."/>
            <person name="Hossain A."/>
            <person name="Karabika E."/>
            <person name="Karaffa L."/>
            <person name="Karanyi Z."/>
            <person name="Krasevec N."/>
            <person name="Kuo A."/>
            <person name="Kusch H."/>
            <person name="LaButti K."/>
            <person name="Lagendijk E.L."/>
            <person name="Lapidus A."/>
            <person name="Levasseur A."/>
            <person name="Lindquist E."/>
            <person name="Lipzen A."/>
            <person name="Logrieco A.F."/>
            <person name="MacCabe A."/>
            <person name="Maekelae M.R."/>
            <person name="Malavazi I."/>
            <person name="Melin P."/>
            <person name="Meyer V."/>
            <person name="Mielnichuk N."/>
            <person name="Miskei M."/>
            <person name="Molnar A.P."/>
            <person name="Mule G."/>
            <person name="Ngan C.Y."/>
            <person name="Orejas M."/>
            <person name="Orosz E."/>
            <person name="Ouedraogo J.P."/>
            <person name="Overkamp K.M."/>
            <person name="Park H.-S."/>
            <person name="Perrone G."/>
            <person name="Piumi F."/>
            <person name="Punt P.J."/>
            <person name="Ram A.F."/>
            <person name="Ramon A."/>
            <person name="Rauscher S."/>
            <person name="Record E."/>
            <person name="Riano-Pachon D.M."/>
            <person name="Robert V."/>
            <person name="Roehrig J."/>
            <person name="Ruller R."/>
            <person name="Salamov A."/>
            <person name="Salih N.S."/>
            <person name="Samson R.A."/>
            <person name="Sandor E."/>
            <person name="Sanguinetti M."/>
            <person name="Schuetze T."/>
            <person name="Sepcic K."/>
            <person name="Shelest E."/>
            <person name="Sherlock G."/>
            <person name="Sophianopoulou V."/>
            <person name="Squina F.M."/>
            <person name="Sun H."/>
            <person name="Susca A."/>
            <person name="Todd R.B."/>
            <person name="Tsang A."/>
            <person name="Unkles S.E."/>
            <person name="van de Wiele N."/>
            <person name="van Rossen-Uffink D."/>
            <person name="Oliveira J.V."/>
            <person name="Vesth T.C."/>
            <person name="Visser J."/>
            <person name="Yu J.-H."/>
            <person name="Zhou M."/>
            <person name="Andersen M.R."/>
            <person name="Archer D.B."/>
            <person name="Baker S.E."/>
            <person name="Benoit I."/>
            <person name="Brakhage A.A."/>
            <person name="Braus G.H."/>
            <person name="Fischer R."/>
            <person name="Frisvad J.C."/>
            <person name="Goldman G.H."/>
            <person name="Houbraken J."/>
            <person name="Oakley B."/>
            <person name="Pocsi I."/>
            <person name="Scazzocchio C."/>
            <person name="Seiboth B."/>
            <person name="vanKuyk P.A."/>
            <person name="Wortman J."/>
            <person name="Dyer P.S."/>
            <person name="Grigoriev I.V."/>
        </authorList>
    </citation>
    <scope>NUCLEOTIDE SEQUENCE [LARGE SCALE GENOMIC DNA]</scope>
    <source>
        <strain evidence="3">CBS 506.65</strain>
    </source>
</reference>
<dbReference type="AlphaFoldDB" id="A0A1L9SGD1"/>
<dbReference type="GeneID" id="34614080"/>
<evidence type="ECO:0000313" key="3">
    <source>
        <dbReference type="Proteomes" id="UP000184188"/>
    </source>
</evidence>
<proteinExistence type="predicted"/>
<protein>
    <submittedName>
        <fullName evidence="2">Uncharacterized protein</fullName>
    </submittedName>
</protein>
<feature type="compositionally biased region" description="Basic and acidic residues" evidence="1">
    <location>
        <begin position="444"/>
        <end position="472"/>
    </location>
</feature>
<dbReference type="VEuPathDB" id="FungiDB:ASPZODRAFT_2054804"/>
<accession>A0A1L9SGD1</accession>
<evidence type="ECO:0000313" key="2">
    <source>
        <dbReference type="EMBL" id="OJJ46104.1"/>
    </source>
</evidence>
<dbReference type="OrthoDB" id="1162399at2759"/>
<gene>
    <name evidence="2" type="ORF">ASPZODRAFT_2054804</name>
</gene>
<dbReference type="Proteomes" id="UP000184188">
    <property type="component" value="Unassembled WGS sequence"/>
</dbReference>
<feature type="compositionally biased region" description="Basic and acidic residues" evidence="1">
    <location>
        <begin position="330"/>
        <end position="339"/>
    </location>
</feature>
<keyword evidence="3" id="KW-1185">Reference proteome</keyword>
<feature type="compositionally biased region" description="Polar residues" evidence="1">
    <location>
        <begin position="482"/>
        <end position="493"/>
    </location>
</feature>
<dbReference type="RefSeq" id="XP_022580614.1">
    <property type="nucleotide sequence ID" value="XM_022727616.1"/>
</dbReference>
<sequence>MSLKEVYQKFLADPRSAPLAPDVSLIYITTTTTVEGAEAVVGHLSRQHNVVKKKAEDVIGAIESADSLCLDVETTLEFVSGGGAYLPSLDDNFLADRVATFPAIHIVRFDAQRRIRQIRLHWDQGMLLKQMEVIGARSRHWPIREAKDQTRLIKSAYAGVGAENGVPASAPAAAAEDRANPISPSKKHIKDPYAADSLFDLLSPKNDRTGAVLPPRAPSSAQPAPREYGELFVGEEESPDATPSKQSRPVAPKAGSKNYQPARIFGDDDTAEEKQSFYKTHPNKFGHFELGGDNSEREVKPTPGRPKSRHISQWQFEDFTTPEKPKRKPRGQEVRHFGWSDEDPELMETPPAHPRVIHPRRDAETHFELAENNGDDDSRRVISSFQNRGMSLYQNHLYRDENDATPVKREEKAPLSVVANGVHRKKDFDSHWVMSDSSPAGDKVNAENKKPISQDQLKHVKMMESSWDKYDESPQAIKTVPATRQNRSKNQPTWGFGDEDDM</sequence>
<evidence type="ECO:0000256" key="1">
    <source>
        <dbReference type="SAM" id="MobiDB-lite"/>
    </source>
</evidence>